<dbReference type="EMBL" id="CACQ02007789">
    <property type="protein sequence ID" value="CCF45480.1"/>
    <property type="molecule type" value="Genomic_DNA"/>
</dbReference>
<keyword evidence="1" id="KW-0472">Membrane</keyword>
<dbReference type="Gene3D" id="3.40.50.2000">
    <property type="entry name" value="Glycogen Phosphorylase B"/>
    <property type="match status" value="1"/>
</dbReference>
<keyword evidence="1" id="KW-0812">Transmembrane</keyword>
<gene>
    <name evidence="2" type="ORF">CH063_03616</name>
</gene>
<reference evidence="3" key="1">
    <citation type="journal article" date="2012" name="Nat. Genet.">
        <title>Lifestyle transitions in plant pathogenic Colletotrichum fungi deciphered by genome and transcriptome analyses.</title>
        <authorList>
            <person name="O'Connell R.J."/>
            <person name="Thon M.R."/>
            <person name="Hacquard S."/>
            <person name="Amyotte S.G."/>
            <person name="Kleemann J."/>
            <person name="Torres M.F."/>
            <person name="Damm U."/>
            <person name="Buiate E.A."/>
            <person name="Epstein L."/>
            <person name="Alkan N."/>
            <person name="Altmueller J."/>
            <person name="Alvarado-Balderrama L."/>
            <person name="Bauser C.A."/>
            <person name="Becker C."/>
            <person name="Birren B.W."/>
            <person name="Chen Z."/>
            <person name="Choi J."/>
            <person name="Crouch J.A."/>
            <person name="Duvick J.P."/>
            <person name="Farman M.A."/>
            <person name="Gan P."/>
            <person name="Heiman D."/>
            <person name="Henrissat B."/>
            <person name="Howard R.J."/>
            <person name="Kabbage M."/>
            <person name="Koch C."/>
            <person name="Kracher B."/>
            <person name="Kubo Y."/>
            <person name="Law A.D."/>
            <person name="Lebrun M.-H."/>
            <person name="Lee Y.-H."/>
            <person name="Miyara I."/>
            <person name="Moore N."/>
            <person name="Neumann U."/>
            <person name="Nordstroem K."/>
            <person name="Panaccione D.G."/>
            <person name="Panstruga R."/>
            <person name="Place M."/>
            <person name="Proctor R.H."/>
            <person name="Prusky D."/>
            <person name="Rech G."/>
            <person name="Reinhardt R."/>
            <person name="Rollins J.A."/>
            <person name="Rounsley S."/>
            <person name="Schardl C.L."/>
            <person name="Schwartz D.C."/>
            <person name="Shenoy N."/>
            <person name="Shirasu K."/>
            <person name="Sikhakolli U.R."/>
            <person name="Stueber K."/>
            <person name="Sukno S.A."/>
            <person name="Sweigard J.A."/>
            <person name="Takano Y."/>
            <person name="Takahara H."/>
            <person name="Trail F."/>
            <person name="van der Does H.C."/>
            <person name="Voll L.M."/>
            <person name="Will I."/>
            <person name="Young S."/>
            <person name="Zeng Q."/>
            <person name="Zhang J."/>
            <person name="Zhou S."/>
            <person name="Dickman M.B."/>
            <person name="Schulze-Lefert P."/>
            <person name="Ver Loren van Themaat E."/>
            <person name="Ma L.-J."/>
            <person name="Vaillancourt L.J."/>
        </authorList>
    </citation>
    <scope>NUCLEOTIDE SEQUENCE [LARGE SCALE GENOMIC DNA]</scope>
    <source>
        <strain evidence="3">IMI 349063</strain>
    </source>
</reference>
<dbReference type="Proteomes" id="UP000007174">
    <property type="component" value="Unassembled WGS sequence"/>
</dbReference>
<dbReference type="HOGENOM" id="CLU_831582_0_0_1"/>
<evidence type="ECO:0000313" key="3">
    <source>
        <dbReference type="Proteomes" id="UP000007174"/>
    </source>
</evidence>
<protein>
    <submittedName>
        <fullName evidence="2">Uncharacterized protein</fullName>
    </submittedName>
</protein>
<evidence type="ECO:0000313" key="2">
    <source>
        <dbReference type="EMBL" id="CCF45480.1"/>
    </source>
</evidence>
<sequence>MALRSGRPTLVVPVAGDQPLWASRVVSVGCGPDAGFGMAEITGERFEKALRELLEPQYAAAAERLAEGLKGERPGEEVCVERILETLSVYEREGRCLVYGGRPAVWKTDGGERLSAVAAHVLVDNGRWPDLVSPGDPVSGLFLGLGQVFGSVAENGKRGHIGKMGLHILRAPLTVLASVPFGLFNLLDFVLYKLASPFKPKLYASNPRLYTYAQMLSFLVSAPLVELISTVTQPPVLARRHRGAARVVLEVPLGIARTLLVSLNVVVGFVGITLRHLEIACARAMGERPRGDVVAEARVRLGRAEAEALPVEGAETGRDLVGDIVRRWDERKRA</sequence>
<proteinExistence type="predicted"/>
<evidence type="ECO:0000256" key="1">
    <source>
        <dbReference type="SAM" id="Phobius"/>
    </source>
</evidence>
<dbReference type="eggNOG" id="KOG1192">
    <property type="taxonomic scope" value="Eukaryota"/>
</dbReference>
<feature type="transmembrane region" description="Helical" evidence="1">
    <location>
        <begin position="173"/>
        <end position="192"/>
    </location>
</feature>
<organism evidence="2 3">
    <name type="scientific">Colletotrichum higginsianum (strain IMI 349063)</name>
    <name type="common">Crucifer anthracnose fungus</name>
    <dbReference type="NCBI Taxonomy" id="759273"/>
    <lineage>
        <taxon>Eukaryota</taxon>
        <taxon>Fungi</taxon>
        <taxon>Dikarya</taxon>
        <taxon>Ascomycota</taxon>
        <taxon>Pezizomycotina</taxon>
        <taxon>Sordariomycetes</taxon>
        <taxon>Hypocreomycetidae</taxon>
        <taxon>Glomerellales</taxon>
        <taxon>Glomerellaceae</taxon>
        <taxon>Colletotrichum</taxon>
        <taxon>Colletotrichum destructivum species complex</taxon>
    </lineage>
</organism>
<feature type="transmembrane region" description="Helical" evidence="1">
    <location>
        <begin position="212"/>
        <end position="232"/>
    </location>
</feature>
<dbReference type="VEuPathDB" id="FungiDB:CH63R_09218"/>
<dbReference type="PANTHER" id="PTHR48050">
    <property type="entry name" value="STEROL 3-BETA-GLUCOSYLTRANSFERASE"/>
    <property type="match status" value="1"/>
</dbReference>
<accession>H1VZ18</accession>
<dbReference type="AlphaFoldDB" id="H1VZ18"/>
<dbReference type="InterPro" id="IPR050426">
    <property type="entry name" value="Glycosyltransferase_28"/>
</dbReference>
<name>H1VZ18_COLHI</name>
<feature type="transmembrane region" description="Helical" evidence="1">
    <location>
        <begin position="253"/>
        <end position="274"/>
    </location>
</feature>
<keyword evidence="1" id="KW-1133">Transmembrane helix</keyword>
<dbReference type="STRING" id="759273.H1VZ18"/>
<dbReference type="PANTHER" id="PTHR48050:SF13">
    <property type="entry name" value="STEROL 3-BETA-GLUCOSYLTRANSFERASE UGT80A2"/>
    <property type="match status" value="1"/>
</dbReference>
<dbReference type="SUPFAM" id="SSF53756">
    <property type="entry name" value="UDP-Glycosyltransferase/glycogen phosphorylase"/>
    <property type="match status" value="1"/>
</dbReference>